<dbReference type="EMBL" id="VRKQ01000008">
    <property type="protein sequence ID" value="TXG38857.1"/>
    <property type="molecule type" value="Genomic_DNA"/>
</dbReference>
<accession>A0A5C7GL50</accession>
<evidence type="ECO:0000313" key="2">
    <source>
        <dbReference type="EMBL" id="TXG38857.1"/>
    </source>
</evidence>
<organism evidence="2 3">
    <name type="scientific">Seonamhaeicola maritimus</name>
    <dbReference type="NCBI Taxonomy" id="2591822"/>
    <lineage>
        <taxon>Bacteria</taxon>
        <taxon>Pseudomonadati</taxon>
        <taxon>Bacteroidota</taxon>
        <taxon>Flavobacteriia</taxon>
        <taxon>Flavobacteriales</taxon>
        <taxon>Flavobacteriaceae</taxon>
    </lineage>
</organism>
<protein>
    <submittedName>
        <fullName evidence="2">Glycosyltransferase</fullName>
    </submittedName>
</protein>
<dbReference type="GO" id="GO:0016758">
    <property type="term" value="F:hexosyltransferase activity"/>
    <property type="evidence" value="ECO:0007669"/>
    <property type="project" value="UniProtKB-ARBA"/>
</dbReference>
<keyword evidence="3" id="KW-1185">Reference proteome</keyword>
<dbReference type="Proteomes" id="UP000321080">
    <property type="component" value="Unassembled WGS sequence"/>
</dbReference>
<name>A0A5C7GL50_9FLAO</name>
<reference evidence="2 3" key="1">
    <citation type="submission" date="2019-08" db="EMBL/GenBank/DDBJ databases">
        <title>Seonamhaeicola sediminis sp. nov., isolated from marine sediment.</title>
        <authorList>
            <person name="Cao W.R."/>
        </authorList>
    </citation>
    <scope>NUCLEOTIDE SEQUENCE [LARGE SCALE GENOMIC DNA]</scope>
    <source>
        <strain evidence="2 3">1505</strain>
    </source>
</reference>
<evidence type="ECO:0000313" key="3">
    <source>
        <dbReference type="Proteomes" id="UP000321080"/>
    </source>
</evidence>
<keyword evidence="2" id="KW-0808">Transferase</keyword>
<evidence type="ECO:0000259" key="1">
    <source>
        <dbReference type="Pfam" id="PF00535"/>
    </source>
</evidence>
<proteinExistence type="predicted"/>
<dbReference type="Gene3D" id="3.90.550.10">
    <property type="entry name" value="Spore Coat Polysaccharide Biosynthesis Protein SpsA, Chain A"/>
    <property type="match status" value="1"/>
</dbReference>
<dbReference type="InterPro" id="IPR001173">
    <property type="entry name" value="Glyco_trans_2-like"/>
</dbReference>
<comment type="caution">
    <text evidence="2">The sequence shown here is derived from an EMBL/GenBank/DDBJ whole genome shotgun (WGS) entry which is preliminary data.</text>
</comment>
<dbReference type="PANTHER" id="PTHR22916">
    <property type="entry name" value="GLYCOSYLTRANSFERASE"/>
    <property type="match status" value="1"/>
</dbReference>
<dbReference type="PANTHER" id="PTHR22916:SF3">
    <property type="entry name" value="UDP-GLCNAC:BETAGAL BETA-1,3-N-ACETYLGLUCOSAMINYLTRANSFERASE-LIKE PROTEIN 1"/>
    <property type="match status" value="1"/>
</dbReference>
<sequence>MKVSVLMITYNHQAYVKKAVQGVLSQKTNFDFELIISNDCSTDNSHEVINQVIQAYDGNVKIKYFNQEQNLGIHKNFRYVHSMANGEYMAICEGDDYWVDDYKLQKQIDFLDGHEEYSLCYTRFKTLNQVTKEFVLDYNAKYFTNKEPSIDFNFQIFQKGWHLGNQTLVFRNRYFDYSVYMRYEYIKDTHVITHLLNNGKGKCLNFVSAVYRIHDKGIYSAQTEYQGYFIGYRTHQEIYLNNKTNRFLKQRHLMSLQNFINVNLKKGYYLRAFCLSFKLFFRSPKFLTLLRNLMRIIKRILRV</sequence>
<dbReference type="RefSeq" id="WP_147766338.1">
    <property type="nucleotide sequence ID" value="NZ_VRKQ01000008.1"/>
</dbReference>
<gene>
    <name evidence="2" type="ORF">FUA22_02920</name>
</gene>
<dbReference type="SUPFAM" id="SSF53448">
    <property type="entry name" value="Nucleotide-diphospho-sugar transferases"/>
    <property type="match status" value="1"/>
</dbReference>
<dbReference type="InterPro" id="IPR029044">
    <property type="entry name" value="Nucleotide-diphossugar_trans"/>
</dbReference>
<dbReference type="Pfam" id="PF00535">
    <property type="entry name" value="Glycos_transf_2"/>
    <property type="match status" value="1"/>
</dbReference>
<dbReference type="OrthoDB" id="199095at2"/>
<feature type="domain" description="Glycosyltransferase 2-like" evidence="1">
    <location>
        <begin position="4"/>
        <end position="144"/>
    </location>
</feature>
<dbReference type="AlphaFoldDB" id="A0A5C7GL50"/>